<evidence type="ECO:0000256" key="2">
    <source>
        <dbReference type="ARBA" id="ARBA00022737"/>
    </source>
</evidence>
<evidence type="ECO:0000313" key="5">
    <source>
        <dbReference type="EMBL" id="WMV27876.1"/>
    </source>
</evidence>
<dbReference type="InterPro" id="IPR002885">
    <property type="entry name" value="PPR_rpt"/>
</dbReference>
<proteinExistence type="inferred from homology"/>
<dbReference type="FunFam" id="1.25.40.10:FF:000566">
    <property type="entry name" value="Pentatricopeptide repeat-containing protein"/>
    <property type="match status" value="1"/>
</dbReference>
<feature type="repeat" description="PPR" evidence="3">
    <location>
        <begin position="264"/>
        <end position="298"/>
    </location>
</feature>
<name>A0AAF0TPT9_SOLVR</name>
<dbReference type="PROSITE" id="PS51375">
    <property type="entry name" value="PPR"/>
    <property type="match status" value="7"/>
</dbReference>
<dbReference type="GO" id="GO:0003723">
    <property type="term" value="F:RNA binding"/>
    <property type="evidence" value="ECO:0007669"/>
    <property type="project" value="InterPro"/>
</dbReference>
<dbReference type="Pfam" id="PF01535">
    <property type="entry name" value="PPR"/>
    <property type="match status" value="7"/>
</dbReference>
<dbReference type="Pfam" id="PF14432">
    <property type="entry name" value="DYW_deaminase"/>
    <property type="match status" value="1"/>
</dbReference>
<feature type="repeat" description="PPR" evidence="3">
    <location>
        <begin position="497"/>
        <end position="531"/>
    </location>
</feature>
<evidence type="ECO:0000313" key="6">
    <source>
        <dbReference type="Proteomes" id="UP001234989"/>
    </source>
</evidence>
<gene>
    <name evidence="5" type="ORF">MTR67_021261</name>
</gene>
<dbReference type="InterPro" id="IPR046960">
    <property type="entry name" value="PPR_At4g14850-like_plant"/>
</dbReference>
<dbReference type="Gene3D" id="1.25.40.10">
    <property type="entry name" value="Tetratricopeptide repeat domain"/>
    <property type="match status" value="4"/>
</dbReference>
<dbReference type="GO" id="GO:0008270">
    <property type="term" value="F:zinc ion binding"/>
    <property type="evidence" value="ECO:0007669"/>
    <property type="project" value="InterPro"/>
</dbReference>
<evidence type="ECO:0000256" key="3">
    <source>
        <dbReference type="PROSITE-ProRule" id="PRU00708"/>
    </source>
</evidence>
<dbReference type="PANTHER" id="PTHR47926:SF541">
    <property type="entry name" value="DYW DOMAIN-CONTAINING PROTEIN"/>
    <property type="match status" value="1"/>
</dbReference>
<organism evidence="5 6">
    <name type="scientific">Solanum verrucosum</name>
    <dbReference type="NCBI Taxonomy" id="315347"/>
    <lineage>
        <taxon>Eukaryota</taxon>
        <taxon>Viridiplantae</taxon>
        <taxon>Streptophyta</taxon>
        <taxon>Embryophyta</taxon>
        <taxon>Tracheophyta</taxon>
        <taxon>Spermatophyta</taxon>
        <taxon>Magnoliopsida</taxon>
        <taxon>eudicotyledons</taxon>
        <taxon>Gunneridae</taxon>
        <taxon>Pentapetalae</taxon>
        <taxon>asterids</taxon>
        <taxon>lamiids</taxon>
        <taxon>Solanales</taxon>
        <taxon>Solanaceae</taxon>
        <taxon>Solanoideae</taxon>
        <taxon>Solaneae</taxon>
        <taxon>Solanum</taxon>
    </lineage>
</organism>
<sequence>MKNAVKTSLQNQSATGSIANFYAVQLQLLCREHKHATSASALLRSIHANMITSGFSPRSHILNSLINIYCKNSGLVYAKHLFDRIPQPDVVARTTMIAAYSASGEPKLAREVFDKTPLSIRDTVCYNAMITGYSHNNDGHAAIKLFLDMRWKNFLPDEYTYTSVLAALALIADHEMHCRQLHCAVAKSGMANFKCVVNALISVYVRCASSPLASSLLLMDSASKLFYEMPERDDLSWTTIITGYVKNDDLDAARKVFDGMDEKLLVAWNAMISGYVHKGFIFEALDMLRKMYLAGMKPDEFTCTSILSACADAGLFLLGKQVHAYVRRTEEKIHVSVYNALITLYWKCGRVDDARKVFDNLVFKDLVSWNAVLSAYVSAGRINEAKLFFDEMPEKNSLAWTVMISGLAQNGLGEDGLKLFNQMRVKGIELCDYAFAGAITSCAVLGALETGCQLHAQLIQRGYDSSLSAGNALVTFYGRSGVIEAARNVFLTMPCVDLVSWNALVAALGQHGYGVQAVELFEQMLDENIMPDRISFLTVISACSHAGLVEKGRHYFNIMHSVYKISPGEDHYARLIDLLSRAGRLLEAKEVIQNMPYKPGAPIWEALLAGCRTHRNVDLGVEAAEQLFELTPQHDGTYILLANTFAAAGRWDDAAKVRKLMRDQGVKKEPGCSWIKVENTVHVFLVGDTAHPEIQVVYNYLEELRLKMRKMGYVPDTQYVLHDMETEQKEYALSTHSEKLAVVFGLLKLPRGATIRVFKNLRICGDCHNAFKFMSKVEAREIIVRDGNRFHHFRDGECSCGNYWEKLQHLWTVNIFTVNVSGLWFPGCSVHQIYLYLKEFPPIIWCRVADLLA</sequence>
<dbReference type="Pfam" id="PF13041">
    <property type="entry name" value="PPR_2"/>
    <property type="match status" value="3"/>
</dbReference>
<dbReference type="FunFam" id="1.25.40.10:FF:000677">
    <property type="entry name" value="Pentatricopeptide repeat-containing protein"/>
    <property type="match status" value="1"/>
</dbReference>
<keyword evidence="6" id="KW-1185">Reference proteome</keyword>
<dbReference type="PANTHER" id="PTHR47926">
    <property type="entry name" value="PENTATRICOPEPTIDE REPEAT-CONTAINING PROTEIN"/>
    <property type="match status" value="1"/>
</dbReference>
<keyword evidence="2" id="KW-0677">Repeat</keyword>
<feature type="domain" description="DYW" evidence="4">
    <location>
        <begin position="712"/>
        <end position="804"/>
    </location>
</feature>
<dbReference type="InterPro" id="IPR046848">
    <property type="entry name" value="E_motif"/>
</dbReference>
<feature type="repeat" description="PPR" evidence="3">
    <location>
        <begin position="634"/>
        <end position="668"/>
    </location>
</feature>
<evidence type="ECO:0000259" key="4">
    <source>
        <dbReference type="Pfam" id="PF14432"/>
    </source>
</evidence>
<feature type="repeat" description="PPR" evidence="3">
    <location>
        <begin position="233"/>
        <end position="263"/>
    </location>
</feature>
<feature type="repeat" description="PPR" evidence="3">
    <location>
        <begin position="365"/>
        <end position="399"/>
    </location>
</feature>
<evidence type="ECO:0000256" key="1">
    <source>
        <dbReference type="ARBA" id="ARBA00006643"/>
    </source>
</evidence>
<comment type="similarity">
    <text evidence="1">Belongs to the PPR family. PCMP-H subfamily.</text>
</comment>
<feature type="repeat" description="PPR" evidence="3">
    <location>
        <begin position="334"/>
        <end position="364"/>
    </location>
</feature>
<protein>
    <recommendedName>
        <fullName evidence="4">DYW domain-containing protein</fullName>
    </recommendedName>
</protein>
<dbReference type="EMBL" id="CP133615">
    <property type="protein sequence ID" value="WMV27876.1"/>
    <property type="molecule type" value="Genomic_DNA"/>
</dbReference>
<dbReference type="SUPFAM" id="SSF48452">
    <property type="entry name" value="TPR-like"/>
    <property type="match status" value="1"/>
</dbReference>
<dbReference type="NCBIfam" id="TIGR00756">
    <property type="entry name" value="PPR"/>
    <property type="match status" value="6"/>
</dbReference>
<accession>A0AAF0TPT9</accession>
<feature type="repeat" description="PPR" evidence="3">
    <location>
        <begin position="122"/>
        <end position="156"/>
    </location>
</feature>
<dbReference type="Proteomes" id="UP001234989">
    <property type="component" value="Chromosome 4"/>
</dbReference>
<dbReference type="InterPro" id="IPR032867">
    <property type="entry name" value="DYW_dom"/>
</dbReference>
<reference evidence="5" key="1">
    <citation type="submission" date="2023-08" db="EMBL/GenBank/DDBJ databases">
        <title>A de novo genome assembly of Solanum verrucosum Schlechtendal, a Mexican diploid species geographically isolated from the other diploid A-genome species in potato relatives.</title>
        <authorList>
            <person name="Hosaka K."/>
        </authorList>
    </citation>
    <scope>NUCLEOTIDE SEQUENCE</scope>
    <source>
        <tissue evidence="5">Young leaves</tissue>
    </source>
</reference>
<dbReference type="GO" id="GO:0009451">
    <property type="term" value="P:RNA modification"/>
    <property type="evidence" value="ECO:0007669"/>
    <property type="project" value="InterPro"/>
</dbReference>
<dbReference type="InterPro" id="IPR011990">
    <property type="entry name" value="TPR-like_helical_dom_sf"/>
</dbReference>
<dbReference type="AlphaFoldDB" id="A0AAF0TPT9"/>
<dbReference type="Pfam" id="PF20431">
    <property type="entry name" value="E_motif"/>
    <property type="match status" value="1"/>
</dbReference>